<protein>
    <recommendedName>
        <fullName evidence="3">Sporulation protein SpoOM</fullName>
    </recommendedName>
</protein>
<sequence>MSLFSKALASIGVGNAKVDTRLRQTQYRQGGLIEGEVFIQGGQVEQEVDELYLFLVIVYYHEGSQHEYVMEEYRLSEIFTIGPRETKVIPFEIRLPFDTPVTTGGCPVYLKTGLNIQMAVDPDDTDGIEVLPHPLVEKVLHVVETAGFQLVDIGFEFENFFSRHPFIQEFEFKPTGDLRRVLDKLEVMFYVGEKELEVIMQIDRKATDLMTSLEEALELDNRTVRFGVTKEDIEDGMEELQKKVSELIHRHAR</sequence>
<dbReference type="PANTHER" id="PTHR40053">
    <property type="entry name" value="SPORULATION-CONTROL PROTEIN SPO0M"/>
    <property type="match status" value="1"/>
</dbReference>
<accession>A0A235B4Z0</accession>
<dbReference type="RefSeq" id="WP_094265226.1">
    <property type="nucleotide sequence ID" value="NZ_NOWF01000008.1"/>
</dbReference>
<dbReference type="OrthoDB" id="2351239at2"/>
<dbReference type="AlphaFoldDB" id="A0A235B4Z0"/>
<evidence type="ECO:0000313" key="2">
    <source>
        <dbReference type="Proteomes" id="UP000215459"/>
    </source>
</evidence>
<organism evidence="1 2">
    <name type="scientific">Paludifilum halophilum</name>
    <dbReference type="NCBI Taxonomy" id="1642702"/>
    <lineage>
        <taxon>Bacteria</taxon>
        <taxon>Bacillati</taxon>
        <taxon>Bacillota</taxon>
        <taxon>Bacilli</taxon>
        <taxon>Bacillales</taxon>
        <taxon>Thermoactinomycetaceae</taxon>
        <taxon>Paludifilum</taxon>
    </lineage>
</organism>
<dbReference type="InterPro" id="IPR009776">
    <property type="entry name" value="Spore_0_M"/>
</dbReference>
<reference evidence="1 2" key="1">
    <citation type="submission" date="2017-07" db="EMBL/GenBank/DDBJ databases">
        <title>The genome sequence of Paludifilum halophilum highlights mechanisms for microbial adaptation to high salt environemnts.</title>
        <authorList>
            <person name="Belbahri L."/>
        </authorList>
    </citation>
    <scope>NUCLEOTIDE SEQUENCE [LARGE SCALE GENOMIC DNA]</scope>
    <source>
        <strain evidence="1 2">DSM 102817</strain>
    </source>
</reference>
<dbReference type="PANTHER" id="PTHR40053:SF1">
    <property type="entry name" value="SPORULATION-CONTROL PROTEIN SPO0M"/>
    <property type="match status" value="1"/>
</dbReference>
<name>A0A235B4Z0_9BACL</name>
<comment type="caution">
    <text evidence="1">The sequence shown here is derived from an EMBL/GenBank/DDBJ whole genome shotgun (WGS) entry which is preliminary data.</text>
</comment>
<dbReference type="Pfam" id="PF07070">
    <property type="entry name" value="Spo0M"/>
    <property type="match status" value="1"/>
</dbReference>
<gene>
    <name evidence="1" type="ORF">CHM34_13955</name>
</gene>
<evidence type="ECO:0008006" key="3">
    <source>
        <dbReference type="Google" id="ProtNLM"/>
    </source>
</evidence>
<dbReference type="Proteomes" id="UP000215459">
    <property type="component" value="Unassembled WGS sequence"/>
</dbReference>
<proteinExistence type="predicted"/>
<dbReference type="EMBL" id="NOWF01000008">
    <property type="protein sequence ID" value="OYD07029.1"/>
    <property type="molecule type" value="Genomic_DNA"/>
</dbReference>
<evidence type="ECO:0000313" key="1">
    <source>
        <dbReference type="EMBL" id="OYD07029.1"/>
    </source>
</evidence>
<keyword evidence="2" id="KW-1185">Reference proteome</keyword>